<evidence type="ECO:0000256" key="3">
    <source>
        <dbReference type="ARBA" id="ARBA00022989"/>
    </source>
</evidence>
<name>A0A6P7YR92_9AMPH</name>
<dbReference type="Proteomes" id="UP000515156">
    <property type="component" value="Chromosome 7"/>
</dbReference>
<dbReference type="Pfam" id="PF13908">
    <property type="entry name" value="Shisa_N"/>
    <property type="match status" value="1"/>
</dbReference>
<dbReference type="PANTHER" id="PTHR31395">
    <property type="entry name" value="SHISA"/>
    <property type="match status" value="1"/>
</dbReference>
<evidence type="ECO:0000259" key="8">
    <source>
        <dbReference type="Pfam" id="PF13908"/>
    </source>
</evidence>
<evidence type="ECO:0000256" key="6">
    <source>
        <dbReference type="SAM" id="Phobius"/>
    </source>
</evidence>
<protein>
    <submittedName>
        <fullName evidence="10">Protein shisa-1-like</fullName>
    </submittedName>
</protein>
<feature type="chain" id="PRO_5028379882" evidence="7">
    <location>
        <begin position="18"/>
        <end position="277"/>
    </location>
</feature>
<feature type="region of interest" description="Disordered" evidence="5">
    <location>
        <begin position="159"/>
        <end position="189"/>
    </location>
</feature>
<evidence type="ECO:0000256" key="4">
    <source>
        <dbReference type="ARBA" id="ARBA00023136"/>
    </source>
</evidence>
<keyword evidence="7" id="KW-0732">Signal</keyword>
<dbReference type="RefSeq" id="XP_030065669.1">
    <property type="nucleotide sequence ID" value="XM_030209809.1"/>
</dbReference>
<evidence type="ECO:0000313" key="9">
    <source>
        <dbReference type="Proteomes" id="UP000515156"/>
    </source>
</evidence>
<gene>
    <name evidence="10" type="primary">LOC115474361</name>
</gene>
<feature type="compositionally biased region" description="Low complexity" evidence="5">
    <location>
        <begin position="171"/>
        <end position="183"/>
    </location>
</feature>
<dbReference type="AlphaFoldDB" id="A0A6P7YR92"/>
<dbReference type="GeneID" id="115474361"/>
<feature type="transmembrane region" description="Helical" evidence="6">
    <location>
        <begin position="108"/>
        <end position="133"/>
    </location>
</feature>
<accession>A0A6P7YR92</accession>
<sequence length="277" mass="29798">MVCTGLLPLLLGPCILGVLVSVSGKLFGSGEYCHGWTTGHQVWHEGFQCPERYDAPEATFCCGSCNLRYCCTSRETRLDQGLCYNENLMDLVATEDHSSTKNATVPTYLPFLLVASVFLAFVVAGSLLGLCCCRCQNPGGEMPQSGPLPVQGQLLEPQPAADTRAPPCLWSSSSNSAASDSASGHPQASEDLNLYKSMPAHFPSMGCPQGAQYHPSIKVPFIQSAFVRYGAPAEHAILMNMTSAPLLDERTLYKHLTHSYPAGVVRCDQGMYSGAPR</sequence>
<evidence type="ECO:0000256" key="7">
    <source>
        <dbReference type="SAM" id="SignalP"/>
    </source>
</evidence>
<proteinExistence type="predicted"/>
<dbReference type="InterPro" id="IPR053891">
    <property type="entry name" value="Shisa_N"/>
</dbReference>
<keyword evidence="4 6" id="KW-0472">Membrane</keyword>
<keyword evidence="2 6" id="KW-0812">Transmembrane</keyword>
<dbReference type="KEGG" id="muo:115474361"/>
<evidence type="ECO:0000313" key="10">
    <source>
        <dbReference type="RefSeq" id="XP_030065669.1"/>
    </source>
</evidence>
<dbReference type="PANTHER" id="PTHR31395:SF25">
    <property type="entry name" value="ABLIM_ANCHOR DOMAIN-CONTAINING PROTEIN"/>
    <property type="match status" value="1"/>
</dbReference>
<organism evidence="9 10">
    <name type="scientific">Microcaecilia unicolor</name>
    <dbReference type="NCBI Taxonomy" id="1415580"/>
    <lineage>
        <taxon>Eukaryota</taxon>
        <taxon>Metazoa</taxon>
        <taxon>Chordata</taxon>
        <taxon>Craniata</taxon>
        <taxon>Vertebrata</taxon>
        <taxon>Euteleostomi</taxon>
        <taxon>Amphibia</taxon>
        <taxon>Gymnophiona</taxon>
        <taxon>Siphonopidae</taxon>
        <taxon>Microcaecilia</taxon>
    </lineage>
</organism>
<comment type="subcellular location">
    <subcellularLocation>
        <location evidence="1">Membrane</location>
    </subcellularLocation>
</comment>
<dbReference type="GO" id="GO:0016020">
    <property type="term" value="C:membrane"/>
    <property type="evidence" value="ECO:0007669"/>
    <property type="project" value="UniProtKB-SubCell"/>
</dbReference>
<evidence type="ECO:0000256" key="1">
    <source>
        <dbReference type="ARBA" id="ARBA00004370"/>
    </source>
</evidence>
<feature type="domain" description="Shisa N-terminal" evidence="8">
    <location>
        <begin position="30"/>
        <end position="85"/>
    </location>
</feature>
<keyword evidence="3 6" id="KW-1133">Transmembrane helix</keyword>
<evidence type="ECO:0000256" key="2">
    <source>
        <dbReference type="ARBA" id="ARBA00022692"/>
    </source>
</evidence>
<feature type="signal peptide" evidence="7">
    <location>
        <begin position="1"/>
        <end position="17"/>
    </location>
</feature>
<evidence type="ECO:0000256" key="5">
    <source>
        <dbReference type="SAM" id="MobiDB-lite"/>
    </source>
</evidence>
<keyword evidence="9" id="KW-1185">Reference proteome</keyword>
<dbReference type="InterPro" id="IPR026910">
    <property type="entry name" value="Shisa"/>
</dbReference>
<dbReference type="InParanoid" id="A0A6P7YR92"/>
<reference evidence="10" key="1">
    <citation type="submission" date="2025-08" db="UniProtKB">
        <authorList>
            <consortium name="RefSeq"/>
        </authorList>
    </citation>
    <scope>IDENTIFICATION</scope>
</reference>
<dbReference type="OrthoDB" id="10025410at2759"/>